<evidence type="ECO:0000256" key="2">
    <source>
        <dbReference type="PROSITE-ProRule" id="PRU00591"/>
    </source>
</evidence>
<keyword evidence="1" id="KW-0677">Repeat</keyword>
<comment type="caution">
    <text evidence="3">The sequence shown here is derived from an EMBL/GenBank/DDBJ whole genome shotgun (WGS) entry which is preliminary data.</text>
</comment>
<feature type="repeat" description="Cell wall-binding" evidence="2">
    <location>
        <begin position="50"/>
        <end position="69"/>
    </location>
</feature>
<dbReference type="Gene3D" id="2.10.270.10">
    <property type="entry name" value="Cholin Binding"/>
    <property type="match status" value="2"/>
</dbReference>
<dbReference type="EMBL" id="WEZT01000023">
    <property type="protein sequence ID" value="MYV06249.1"/>
    <property type="molecule type" value="Genomic_DNA"/>
</dbReference>
<dbReference type="Proteomes" id="UP000480570">
    <property type="component" value="Unassembled WGS sequence"/>
</dbReference>
<dbReference type="Gene3D" id="3.40.33.10">
    <property type="entry name" value="CAP"/>
    <property type="match status" value="1"/>
</dbReference>
<accession>A0A7C9N6A6</accession>
<dbReference type="Pfam" id="PF19127">
    <property type="entry name" value="Choline_bind_3"/>
    <property type="match status" value="2"/>
</dbReference>
<evidence type="ECO:0000313" key="4">
    <source>
        <dbReference type="Proteomes" id="UP000480570"/>
    </source>
</evidence>
<evidence type="ECO:0000256" key="1">
    <source>
        <dbReference type="ARBA" id="ARBA00022737"/>
    </source>
</evidence>
<dbReference type="SUPFAM" id="SSF55797">
    <property type="entry name" value="PR-1-like"/>
    <property type="match status" value="1"/>
</dbReference>
<feature type="repeat" description="Cell wall-binding" evidence="2">
    <location>
        <begin position="70"/>
        <end position="89"/>
    </location>
</feature>
<evidence type="ECO:0000313" key="3">
    <source>
        <dbReference type="EMBL" id="MYV06249.1"/>
    </source>
</evidence>
<dbReference type="InterPro" id="IPR035940">
    <property type="entry name" value="CAP_sf"/>
</dbReference>
<organism evidence="3 4">
    <name type="scientific">Furfurilactobacillus rossiae</name>
    <dbReference type="NCBI Taxonomy" id="231049"/>
    <lineage>
        <taxon>Bacteria</taxon>
        <taxon>Bacillati</taxon>
        <taxon>Bacillota</taxon>
        <taxon>Bacilli</taxon>
        <taxon>Lactobacillales</taxon>
        <taxon>Lactobacillaceae</taxon>
        <taxon>Furfurilactobacillus</taxon>
    </lineage>
</organism>
<feature type="repeat" description="Cell wall-binding" evidence="2">
    <location>
        <begin position="110"/>
        <end position="129"/>
    </location>
</feature>
<proteinExistence type="predicted"/>
<dbReference type="SUPFAM" id="SSF69360">
    <property type="entry name" value="Cell wall binding repeat"/>
    <property type="match status" value="1"/>
</dbReference>
<feature type="repeat" description="Cell wall-binding" evidence="2">
    <location>
        <begin position="90"/>
        <end position="109"/>
    </location>
</feature>
<feature type="repeat" description="Cell wall-binding" evidence="2">
    <location>
        <begin position="190"/>
        <end position="210"/>
    </location>
</feature>
<feature type="repeat" description="Cell wall-binding" evidence="2">
    <location>
        <begin position="149"/>
        <end position="168"/>
    </location>
</feature>
<evidence type="ECO:0008006" key="5">
    <source>
        <dbReference type="Google" id="ProtNLM"/>
    </source>
</evidence>
<reference evidence="3 4" key="1">
    <citation type="journal article" date="2019" name="Appl. Environ. Microbiol.">
        <title>Genetic determinants of hydroxycinnamic acid metabolism in heterofermentative lactobacilli.</title>
        <authorList>
            <person name="Gaur G."/>
            <person name="Oh J.H."/>
            <person name="Filannino P."/>
            <person name="Gobbetti M."/>
            <person name="van Pijkeren J.P."/>
            <person name="Ganzle M.G."/>
        </authorList>
    </citation>
    <scope>NUCLEOTIDE SEQUENCE [LARGE SCALE GENOMIC DNA]</scope>
    <source>
        <strain evidence="3 4">FUA3583</strain>
    </source>
</reference>
<dbReference type="InterPro" id="IPR018337">
    <property type="entry name" value="Cell_wall/Cho-bd_repeat"/>
</dbReference>
<name>A0A7C9N6A6_9LACO</name>
<protein>
    <recommendedName>
        <fullName evidence="5">SCP domain-containing protein</fullName>
    </recommendedName>
</protein>
<dbReference type="AlphaFoldDB" id="A0A7C9N6A6"/>
<dbReference type="Pfam" id="PF01473">
    <property type="entry name" value="Choline_bind_1"/>
    <property type="match status" value="2"/>
</dbReference>
<gene>
    <name evidence="3" type="ORF">GB992_10510</name>
</gene>
<dbReference type="PROSITE" id="PS51170">
    <property type="entry name" value="CW"/>
    <property type="match status" value="6"/>
</dbReference>
<sequence length="376" mass="42632">MHKLVRQGLITLIVGAGLITEVGINNAHADSWWGYSSGWYLWSDSGNYWKSGWQWVNNNWYYLNSYGTMQTGWQDINGSWYYFDGSGSMLTGWQWINGAWYYFDGSGHMQTGWQWINGKWYYFQGSGAMQTGWLQTNTWYYLNADGSLRTGWVLSYGKWYYMDNSGAMAYGWRYLDNSWYLLSQYTGVMQTGVSTDSNGRDYYFDNSGKMVDGNFQDAFAGQLTQWFNQINQLRQSQRTPVGSSDNRDNGNVLPALRRTTEMDQWAQARANELASSNQGLSHSDNLYGAPSWAKTNAAGLFNSPNYDYGTIVNGPECLASWWGGTENPVDMWTAEQSYGGGHYLTEVSPYANVGGIGISMSSNGTFYAVFEIGYQQ</sequence>